<dbReference type="InterPro" id="IPR016040">
    <property type="entry name" value="NAD(P)-bd_dom"/>
</dbReference>
<evidence type="ECO:0000259" key="1">
    <source>
        <dbReference type="Pfam" id="PF13460"/>
    </source>
</evidence>
<evidence type="ECO:0000313" key="2">
    <source>
        <dbReference type="EMBL" id="CAE8689631.1"/>
    </source>
</evidence>
<dbReference type="PANTHER" id="PTHR15020:SF50">
    <property type="entry name" value="UPF0659 PROTEIN YMR090W"/>
    <property type="match status" value="1"/>
</dbReference>
<protein>
    <recommendedName>
        <fullName evidence="1">NAD(P)-binding domain-containing protein</fullName>
    </recommendedName>
</protein>
<dbReference type="PANTHER" id="PTHR15020">
    <property type="entry name" value="FLAVIN REDUCTASE-RELATED"/>
    <property type="match status" value="1"/>
</dbReference>
<gene>
    <name evidence="2" type="ORF">PGLA2088_LOCUS26535</name>
</gene>
<dbReference type="SUPFAM" id="SSF51735">
    <property type="entry name" value="NAD(P)-binding Rossmann-fold domains"/>
    <property type="match status" value="1"/>
</dbReference>
<dbReference type="Gene3D" id="3.40.50.720">
    <property type="entry name" value="NAD(P)-binding Rossmann-like Domain"/>
    <property type="match status" value="1"/>
</dbReference>
<proteinExistence type="predicted"/>
<dbReference type="AlphaFoldDB" id="A0A813K0N0"/>
<feature type="non-terminal residue" evidence="2">
    <location>
        <position position="256"/>
    </location>
</feature>
<dbReference type="Pfam" id="PF13460">
    <property type="entry name" value="NAD_binding_10"/>
    <property type="match status" value="1"/>
</dbReference>
<dbReference type="EMBL" id="CAJNNW010027101">
    <property type="protein sequence ID" value="CAE8689631.1"/>
    <property type="molecule type" value="Genomic_DNA"/>
</dbReference>
<accession>A0A813K0N0</accession>
<organism evidence="2 3">
    <name type="scientific">Polarella glacialis</name>
    <name type="common">Dinoflagellate</name>
    <dbReference type="NCBI Taxonomy" id="89957"/>
    <lineage>
        <taxon>Eukaryota</taxon>
        <taxon>Sar</taxon>
        <taxon>Alveolata</taxon>
        <taxon>Dinophyceae</taxon>
        <taxon>Suessiales</taxon>
        <taxon>Suessiaceae</taxon>
        <taxon>Polarella</taxon>
    </lineage>
</organism>
<evidence type="ECO:0000313" key="3">
    <source>
        <dbReference type="Proteomes" id="UP000626109"/>
    </source>
</evidence>
<comment type="caution">
    <text evidence="2">The sequence shown here is derived from an EMBL/GenBank/DDBJ whole genome shotgun (WGS) entry which is preliminary data.</text>
</comment>
<dbReference type="Proteomes" id="UP000626109">
    <property type="component" value="Unassembled WGS sequence"/>
</dbReference>
<name>A0A813K0N0_POLGL</name>
<feature type="domain" description="NAD(P)-binding" evidence="1">
    <location>
        <begin position="107"/>
        <end position="248"/>
    </location>
</feature>
<sequence length="256" mass="26786">MALSQPMPAVHWGSSSGRLDHWDSNFGQAFGKPLASSIPIRGASAEQGSDAAPCWGAGLAVAGCFLRAAWGRQRRGLNQRSRSAAVSQLRATSSAKVQDGDVIAVVGAGGNVGRLVTQCLCASGRFRVRAVMRDAERARSSWARDLEGLELFEADTRDASSLAAALSEANAVVCTTGVPAFGISGQWKDGNHPESVDNFGVKNAAYTWSSGSGSKRRFVLMSSIGVTRRDGFPYSILNGGGVLDAKARGEAGVLKL</sequence>
<dbReference type="InterPro" id="IPR036291">
    <property type="entry name" value="NAD(P)-bd_dom_sf"/>
</dbReference>
<reference evidence="2" key="1">
    <citation type="submission" date="2021-02" db="EMBL/GenBank/DDBJ databases">
        <authorList>
            <person name="Dougan E. K."/>
            <person name="Rhodes N."/>
            <person name="Thang M."/>
            <person name="Chan C."/>
        </authorList>
    </citation>
    <scope>NUCLEOTIDE SEQUENCE</scope>
</reference>